<dbReference type="AlphaFoldDB" id="A0A834WI91"/>
<dbReference type="PANTHER" id="PTHR34222">
    <property type="entry name" value="GAG_PRE-INTEGRS DOMAIN-CONTAINING PROTEIN"/>
    <property type="match status" value="1"/>
</dbReference>
<comment type="caution">
    <text evidence="1">The sequence shown here is derived from an EMBL/GenBank/DDBJ whole genome shotgun (WGS) entry which is preliminary data.</text>
</comment>
<proteinExistence type="predicted"/>
<dbReference type="EMBL" id="JAAIUW010000008">
    <property type="protein sequence ID" value="KAF7820341.1"/>
    <property type="molecule type" value="Genomic_DNA"/>
</dbReference>
<evidence type="ECO:0000313" key="1">
    <source>
        <dbReference type="EMBL" id="KAF7820341.1"/>
    </source>
</evidence>
<dbReference type="Proteomes" id="UP000634136">
    <property type="component" value="Unassembled WGS sequence"/>
</dbReference>
<organism evidence="1 2">
    <name type="scientific">Senna tora</name>
    <dbReference type="NCBI Taxonomy" id="362788"/>
    <lineage>
        <taxon>Eukaryota</taxon>
        <taxon>Viridiplantae</taxon>
        <taxon>Streptophyta</taxon>
        <taxon>Embryophyta</taxon>
        <taxon>Tracheophyta</taxon>
        <taxon>Spermatophyta</taxon>
        <taxon>Magnoliopsida</taxon>
        <taxon>eudicotyledons</taxon>
        <taxon>Gunneridae</taxon>
        <taxon>Pentapetalae</taxon>
        <taxon>rosids</taxon>
        <taxon>fabids</taxon>
        <taxon>Fabales</taxon>
        <taxon>Fabaceae</taxon>
        <taxon>Caesalpinioideae</taxon>
        <taxon>Cassia clade</taxon>
        <taxon>Senna</taxon>
    </lineage>
</organism>
<dbReference type="OrthoDB" id="1750137at2759"/>
<keyword evidence="2" id="KW-1185">Reference proteome</keyword>
<protein>
    <recommendedName>
        <fullName evidence="3">Retrotransposon gag domain-containing protein</fullName>
    </recommendedName>
</protein>
<name>A0A834WI91_9FABA</name>
<gene>
    <name evidence="1" type="ORF">G2W53_025796</name>
</gene>
<reference evidence="1" key="1">
    <citation type="submission" date="2020-09" db="EMBL/GenBank/DDBJ databases">
        <title>Genome-Enabled Discovery of Anthraquinone Biosynthesis in Senna tora.</title>
        <authorList>
            <person name="Kang S.-H."/>
            <person name="Pandey R.P."/>
            <person name="Lee C.-M."/>
            <person name="Sim J.-S."/>
            <person name="Jeong J.-T."/>
            <person name="Choi B.-S."/>
            <person name="Jung M."/>
            <person name="Ginzburg D."/>
            <person name="Zhao K."/>
            <person name="Won S.Y."/>
            <person name="Oh T.-J."/>
            <person name="Yu Y."/>
            <person name="Kim N.-H."/>
            <person name="Lee O.R."/>
            <person name="Lee T.-H."/>
            <person name="Bashyal P."/>
            <person name="Kim T.-S."/>
            <person name="Lee W.-H."/>
            <person name="Kawkins C."/>
            <person name="Kim C.-K."/>
            <person name="Kim J.S."/>
            <person name="Ahn B.O."/>
            <person name="Rhee S.Y."/>
            <person name="Sohng J.K."/>
        </authorList>
    </citation>
    <scope>NUCLEOTIDE SEQUENCE</scope>
    <source>
        <tissue evidence="1">Leaf</tissue>
    </source>
</reference>
<accession>A0A834WI91</accession>
<evidence type="ECO:0000313" key="2">
    <source>
        <dbReference type="Proteomes" id="UP000634136"/>
    </source>
</evidence>
<dbReference type="PANTHER" id="PTHR34222:SF99">
    <property type="entry name" value="PROTEIN, PUTATIVE-RELATED"/>
    <property type="match status" value="1"/>
</dbReference>
<evidence type="ECO:0008006" key="3">
    <source>
        <dbReference type="Google" id="ProtNLM"/>
    </source>
</evidence>
<sequence length="303" mass="34715">MTALEAKDKVGFVDGSINPPIDTAEFKKWKMADSMIKSWMVNSISKEISDMFVFYRSSKALWDVLAQRYGVANSPQMYHLHRYTSSMNQGIDSITTYFNKINRCWDELARLTPIPACTCGKCTCNLEKRVADLDQSMKLMQFLMGLNPIYDVIRTQIIHLTPLPSIDKAYAMSRNEGNKKKDLSKANKYCDHCKTNGHTKDTCFKIHGYLEWFKEMREKRGFKQKKQMANFTQESNGDTPASQESNQNSKGDLANMVAYLMKEVQRLGKSKTPKDEQVNFVNMHDFAAWLCELGSVLRIAFNG</sequence>